<dbReference type="InterPro" id="IPR041492">
    <property type="entry name" value="HAD_2"/>
</dbReference>
<evidence type="ECO:0000313" key="8">
    <source>
        <dbReference type="Proteomes" id="UP000570361"/>
    </source>
</evidence>
<dbReference type="Gene3D" id="1.10.150.240">
    <property type="entry name" value="Putative phosphatase, domain 2"/>
    <property type="match status" value="1"/>
</dbReference>
<dbReference type="FunFam" id="3.40.50.1000:FF:000036">
    <property type="entry name" value="HAD family hydrolase"/>
    <property type="match status" value="1"/>
</dbReference>
<dbReference type="InterPro" id="IPR036412">
    <property type="entry name" value="HAD-like_sf"/>
</dbReference>
<accession>A0A7W5B1H1</accession>
<evidence type="ECO:0000256" key="5">
    <source>
        <dbReference type="ARBA" id="ARBA00022842"/>
    </source>
</evidence>
<dbReference type="EMBL" id="JACHXK010000014">
    <property type="protein sequence ID" value="MBB3112710.1"/>
    <property type="molecule type" value="Genomic_DNA"/>
</dbReference>
<dbReference type="Gene3D" id="3.40.50.1000">
    <property type="entry name" value="HAD superfamily/HAD-like"/>
    <property type="match status" value="1"/>
</dbReference>
<dbReference type="InterPro" id="IPR023198">
    <property type="entry name" value="PGP-like_dom2"/>
</dbReference>
<dbReference type="Pfam" id="PF13419">
    <property type="entry name" value="HAD_2"/>
    <property type="match status" value="1"/>
</dbReference>
<dbReference type="NCBIfam" id="TIGR01549">
    <property type="entry name" value="HAD-SF-IA-v1"/>
    <property type="match status" value="1"/>
</dbReference>
<sequence>MDGVILDSEPLHFEADRLTMARFGHHVEQEDLETFVGMTNPEMWRVIRQSYGMEVELDKILACQKSIKLEKLLSEAWEPIQGIKELLALLQASRIPMAVASSSPRWFIEGVLTQLKIENYFKIILSGEEMKQGKPSPDIYLETARLLGVKPEHCVVLEDSRNGVAAAKAAGMTCIGFVNLSSGKQDLTLADYTVSEIMEVCNTLR</sequence>
<dbReference type="GO" id="GO:0016787">
    <property type="term" value="F:hydrolase activity"/>
    <property type="evidence" value="ECO:0007669"/>
    <property type="project" value="UniProtKB-KW"/>
</dbReference>
<dbReference type="GO" id="GO:0046872">
    <property type="term" value="F:metal ion binding"/>
    <property type="evidence" value="ECO:0007669"/>
    <property type="project" value="UniProtKB-KW"/>
</dbReference>
<dbReference type="SUPFAM" id="SSF56784">
    <property type="entry name" value="HAD-like"/>
    <property type="match status" value="1"/>
</dbReference>
<evidence type="ECO:0000256" key="1">
    <source>
        <dbReference type="ARBA" id="ARBA00001946"/>
    </source>
</evidence>
<name>A0A7W5B1H1_9BACL</name>
<keyword evidence="3" id="KW-0479">Metal-binding</keyword>
<dbReference type="InterPro" id="IPR051600">
    <property type="entry name" value="Beta-PGM-like"/>
</dbReference>
<dbReference type="Proteomes" id="UP000570361">
    <property type="component" value="Unassembled WGS sequence"/>
</dbReference>
<keyword evidence="4 7" id="KW-0378">Hydrolase</keyword>
<reference evidence="7 8" key="1">
    <citation type="submission" date="2020-08" db="EMBL/GenBank/DDBJ databases">
        <title>Genomic Encyclopedia of Type Strains, Phase III (KMG-III): the genomes of soil and plant-associated and newly described type strains.</title>
        <authorList>
            <person name="Whitman W."/>
        </authorList>
    </citation>
    <scope>NUCLEOTIDE SEQUENCE [LARGE SCALE GENOMIC DNA]</scope>
    <source>
        <strain evidence="7 8">CECT 5862</strain>
    </source>
</reference>
<comment type="similarity">
    <text evidence="2">Belongs to the HAD-like hydrolase superfamily. CbbY/CbbZ/Gph/YieH family.</text>
</comment>
<dbReference type="PANTHER" id="PTHR46193:SF18">
    <property type="entry name" value="HEXITOL PHOSPHATASE B"/>
    <property type="match status" value="1"/>
</dbReference>
<comment type="cofactor">
    <cofactor evidence="1">
        <name>Mg(2+)</name>
        <dbReference type="ChEBI" id="CHEBI:18420"/>
    </cofactor>
</comment>
<keyword evidence="8" id="KW-1185">Reference proteome</keyword>
<keyword evidence="5" id="KW-0460">Magnesium</keyword>
<dbReference type="CDD" id="cd16423">
    <property type="entry name" value="HAD_BPGM-like"/>
    <property type="match status" value="1"/>
</dbReference>
<dbReference type="InterPro" id="IPR023214">
    <property type="entry name" value="HAD_sf"/>
</dbReference>
<dbReference type="InterPro" id="IPR006439">
    <property type="entry name" value="HAD-SF_hydro_IA"/>
</dbReference>
<keyword evidence="6" id="KW-0119">Carbohydrate metabolism</keyword>
<protein>
    <submittedName>
        <fullName evidence="7">HAD superfamily hydrolase (TIGR01509 family)</fullName>
    </submittedName>
</protein>
<dbReference type="AlphaFoldDB" id="A0A7W5B1H1"/>
<dbReference type="NCBIfam" id="TIGR01509">
    <property type="entry name" value="HAD-SF-IA-v3"/>
    <property type="match status" value="1"/>
</dbReference>
<organism evidence="7 8">
    <name type="scientific">Paenibacillus phyllosphaerae</name>
    <dbReference type="NCBI Taxonomy" id="274593"/>
    <lineage>
        <taxon>Bacteria</taxon>
        <taxon>Bacillati</taxon>
        <taxon>Bacillota</taxon>
        <taxon>Bacilli</taxon>
        <taxon>Bacillales</taxon>
        <taxon>Paenibacillaceae</taxon>
        <taxon>Paenibacillus</taxon>
    </lineage>
</organism>
<comment type="caution">
    <text evidence="7">The sequence shown here is derived from an EMBL/GenBank/DDBJ whole genome shotgun (WGS) entry which is preliminary data.</text>
</comment>
<gene>
    <name evidence="7" type="ORF">FHS18_004812</name>
</gene>
<evidence type="ECO:0000256" key="4">
    <source>
        <dbReference type="ARBA" id="ARBA00022801"/>
    </source>
</evidence>
<evidence type="ECO:0000256" key="6">
    <source>
        <dbReference type="ARBA" id="ARBA00023277"/>
    </source>
</evidence>
<evidence type="ECO:0000256" key="2">
    <source>
        <dbReference type="ARBA" id="ARBA00006171"/>
    </source>
</evidence>
<proteinExistence type="inferred from homology"/>
<dbReference type="PANTHER" id="PTHR46193">
    <property type="entry name" value="6-PHOSPHOGLUCONATE PHOSPHATASE"/>
    <property type="match status" value="1"/>
</dbReference>
<evidence type="ECO:0000256" key="3">
    <source>
        <dbReference type="ARBA" id="ARBA00022723"/>
    </source>
</evidence>
<evidence type="ECO:0000313" key="7">
    <source>
        <dbReference type="EMBL" id="MBB3112710.1"/>
    </source>
</evidence>